<accession>A0AAW0NCW7</accession>
<dbReference type="EMBL" id="JBBPFD010000015">
    <property type="protein sequence ID" value="KAK7896828.1"/>
    <property type="molecule type" value="Genomic_DNA"/>
</dbReference>
<dbReference type="PANTHER" id="PTHR31025:SF19">
    <property type="entry name" value="SI:CH73-42K18.1-RELATED"/>
    <property type="match status" value="1"/>
</dbReference>
<evidence type="ECO:0000313" key="2">
    <source>
        <dbReference type="Proteomes" id="UP001460270"/>
    </source>
</evidence>
<dbReference type="AlphaFoldDB" id="A0AAW0NCW7"/>
<protein>
    <recommendedName>
        <fullName evidence="3">Sterile alpha motif domain containing 3</fullName>
    </recommendedName>
</protein>
<evidence type="ECO:0000313" key="1">
    <source>
        <dbReference type="EMBL" id="KAK7896828.1"/>
    </source>
</evidence>
<comment type="caution">
    <text evidence="1">The sequence shown here is derived from an EMBL/GenBank/DDBJ whole genome shotgun (WGS) entry which is preliminary data.</text>
</comment>
<dbReference type="Proteomes" id="UP001460270">
    <property type="component" value="Unassembled WGS sequence"/>
</dbReference>
<organism evidence="1 2">
    <name type="scientific">Mugilogobius chulae</name>
    <name type="common">yellowstripe goby</name>
    <dbReference type="NCBI Taxonomy" id="88201"/>
    <lineage>
        <taxon>Eukaryota</taxon>
        <taxon>Metazoa</taxon>
        <taxon>Chordata</taxon>
        <taxon>Craniata</taxon>
        <taxon>Vertebrata</taxon>
        <taxon>Euteleostomi</taxon>
        <taxon>Actinopterygii</taxon>
        <taxon>Neopterygii</taxon>
        <taxon>Teleostei</taxon>
        <taxon>Neoteleostei</taxon>
        <taxon>Acanthomorphata</taxon>
        <taxon>Gobiaria</taxon>
        <taxon>Gobiiformes</taxon>
        <taxon>Gobioidei</taxon>
        <taxon>Gobiidae</taxon>
        <taxon>Gobionellinae</taxon>
        <taxon>Mugilogobius</taxon>
    </lineage>
</organism>
<evidence type="ECO:0008006" key="3">
    <source>
        <dbReference type="Google" id="ProtNLM"/>
    </source>
</evidence>
<keyword evidence="2" id="KW-1185">Reference proteome</keyword>
<proteinExistence type="predicted"/>
<gene>
    <name evidence="1" type="ORF">WMY93_022153</name>
</gene>
<sequence>MDIDELPEKGTLRVVRSESDESSLASSDTDILPHVPLHQRQKHWPSTFTVPVFPLDVEYVLEEGNRVYKDSGKSLKLTRNQKHNILEKMAETIFGFKAYPTERDLAKAAEALVTTHPCLSERGSETVWYGWKIRLAHKMGNYRTIMSKSGCAEVAVNTGKRSKHNPESENQLSLEEIRLQMKEEMEKTEKDELFIGRSMQTTFALRRQEIVTGDKPVKDLLTRWPALHMESQVFAEFHRITNVNLRNTFYAELDRHTQTLIGLYRQKASRTGKISEALQKILREYDLQQEQDVILKRTLSLRALSVYLKEEDSDFYLTCNEDGEQDASKCPLALQSSAPDMFGPGNISVIVEGNIFMSEITSIPDAFLLLFGLIYVFNIEYPKKLVNTFTFIQKILVCLDDNTIMKPCLRALKNELFKDVFPF</sequence>
<dbReference type="PANTHER" id="PTHR31025">
    <property type="entry name" value="SI:CH211-196P9.1-RELATED"/>
    <property type="match status" value="1"/>
</dbReference>
<name>A0AAW0NCW7_9GOBI</name>
<reference evidence="2" key="1">
    <citation type="submission" date="2024-04" db="EMBL/GenBank/DDBJ databases">
        <title>Salinicola lusitanus LLJ914,a marine bacterium isolated from the Okinawa Trough.</title>
        <authorList>
            <person name="Li J."/>
        </authorList>
    </citation>
    <scope>NUCLEOTIDE SEQUENCE [LARGE SCALE GENOMIC DNA]</scope>
</reference>